<dbReference type="InterPro" id="IPR036388">
    <property type="entry name" value="WH-like_DNA-bd_sf"/>
</dbReference>
<dbReference type="PANTHER" id="PTHR43133:SF8">
    <property type="entry name" value="RNA POLYMERASE SIGMA FACTOR HI_1459-RELATED"/>
    <property type="match status" value="1"/>
</dbReference>
<comment type="similarity">
    <text evidence="1">Belongs to the sigma-70 factor family. ECF subfamily.</text>
</comment>
<dbReference type="OrthoDB" id="265863at2"/>
<dbReference type="PANTHER" id="PTHR43133">
    <property type="entry name" value="RNA POLYMERASE ECF-TYPE SIGMA FACTO"/>
    <property type="match status" value="1"/>
</dbReference>
<dbReference type="InterPro" id="IPR014284">
    <property type="entry name" value="RNA_pol_sigma-70_dom"/>
</dbReference>
<evidence type="ECO:0000313" key="7">
    <source>
        <dbReference type="EMBL" id="RKQ84857.1"/>
    </source>
</evidence>
<evidence type="ECO:0000256" key="2">
    <source>
        <dbReference type="ARBA" id="ARBA00023015"/>
    </source>
</evidence>
<protein>
    <submittedName>
        <fullName evidence="7">RNA polymerase sigma factor (Sigma-70 family)</fullName>
    </submittedName>
</protein>
<evidence type="ECO:0000256" key="3">
    <source>
        <dbReference type="ARBA" id="ARBA00023082"/>
    </source>
</evidence>
<dbReference type="Pfam" id="PF04542">
    <property type="entry name" value="Sigma70_r2"/>
    <property type="match status" value="1"/>
</dbReference>
<gene>
    <name evidence="7" type="ORF">C8N24_6487</name>
</gene>
<evidence type="ECO:0000256" key="4">
    <source>
        <dbReference type="ARBA" id="ARBA00023125"/>
    </source>
</evidence>
<name>A0A660L1Y0_9ACTN</name>
<evidence type="ECO:0000259" key="6">
    <source>
        <dbReference type="Pfam" id="PF04542"/>
    </source>
</evidence>
<dbReference type="RefSeq" id="WP_121258306.1">
    <property type="nucleotide sequence ID" value="NZ_RBIL01000003.1"/>
</dbReference>
<dbReference type="Gene3D" id="1.10.10.10">
    <property type="entry name" value="Winged helix-like DNA-binding domain superfamily/Winged helix DNA-binding domain"/>
    <property type="match status" value="1"/>
</dbReference>
<accession>A0A660L1Y0</accession>
<dbReference type="InterPro" id="IPR007627">
    <property type="entry name" value="RNA_pol_sigma70_r2"/>
</dbReference>
<evidence type="ECO:0000256" key="1">
    <source>
        <dbReference type="ARBA" id="ARBA00010641"/>
    </source>
</evidence>
<comment type="caution">
    <text evidence="7">The sequence shown here is derived from an EMBL/GenBank/DDBJ whole genome shotgun (WGS) entry which is preliminary data.</text>
</comment>
<dbReference type="SUPFAM" id="SSF88946">
    <property type="entry name" value="Sigma2 domain of RNA polymerase sigma factors"/>
    <property type="match status" value="1"/>
</dbReference>
<evidence type="ECO:0000256" key="5">
    <source>
        <dbReference type="ARBA" id="ARBA00023163"/>
    </source>
</evidence>
<keyword evidence="4" id="KW-0238">DNA-binding</keyword>
<dbReference type="InterPro" id="IPR039425">
    <property type="entry name" value="RNA_pol_sigma-70-like"/>
</dbReference>
<dbReference type="NCBIfam" id="TIGR02937">
    <property type="entry name" value="sigma70-ECF"/>
    <property type="match status" value="1"/>
</dbReference>
<keyword evidence="3" id="KW-0731">Sigma factor</keyword>
<dbReference type="EMBL" id="RBIL01000003">
    <property type="protein sequence ID" value="RKQ84857.1"/>
    <property type="molecule type" value="Genomic_DNA"/>
</dbReference>
<evidence type="ECO:0000313" key="8">
    <source>
        <dbReference type="Proteomes" id="UP000278962"/>
    </source>
</evidence>
<keyword evidence="5" id="KW-0804">Transcription</keyword>
<dbReference type="InterPro" id="IPR013324">
    <property type="entry name" value="RNA_pol_sigma_r3/r4-like"/>
</dbReference>
<reference evidence="7 8" key="1">
    <citation type="submission" date="2018-10" db="EMBL/GenBank/DDBJ databases">
        <title>Genomic Encyclopedia of Archaeal and Bacterial Type Strains, Phase II (KMG-II): from individual species to whole genera.</title>
        <authorList>
            <person name="Goeker M."/>
        </authorList>
    </citation>
    <scope>NUCLEOTIDE SEQUENCE [LARGE SCALE GENOMIC DNA]</scope>
    <source>
        <strain evidence="7 8">DSM 14954</strain>
    </source>
</reference>
<feature type="domain" description="RNA polymerase sigma-70 region 2" evidence="6">
    <location>
        <begin position="22"/>
        <end position="88"/>
    </location>
</feature>
<dbReference type="Gene3D" id="1.10.1740.10">
    <property type="match status" value="1"/>
</dbReference>
<keyword evidence="8" id="KW-1185">Reference proteome</keyword>
<keyword evidence="2" id="KW-0805">Transcription regulation</keyword>
<sequence length="186" mass="20676">MGETGDLVERARDGDRDAWNELVDRFARMVLAVAASNGVRPADRDDVAQVTWLKLAQNLDRIERPDAVGAWLAMTCRHEALRVRARGAREIPVEDEAFARLADDTDVEDEALRSIPDNELPAAFAKLSDRCQTLLRLLLLERPYSEISEILGMPIGGIGPTRSRCLDKLRRLLPNASGITRSSKDS</sequence>
<dbReference type="GO" id="GO:0016987">
    <property type="term" value="F:sigma factor activity"/>
    <property type="evidence" value="ECO:0007669"/>
    <property type="project" value="UniProtKB-KW"/>
</dbReference>
<dbReference type="GO" id="GO:0003677">
    <property type="term" value="F:DNA binding"/>
    <property type="evidence" value="ECO:0007669"/>
    <property type="project" value="UniProtKB-KW"/>
</dbReference>
<dbReference type="AlphaFoldDB" id="A0A660L1Y0"/>
<organism evidence="7 8">
    <name type="scientific">Solirubrobacter pauli</name>
    <dbReference type="NCBI Taxonomy" id="166793"/>
    <lineage>
        <taxon>Bacteria</taxon>
        <taxon>Bacillati</taxon>
        <taxon>Actinomycetota</taxon>
        <taxon>Thermoleophilia</taxon>
        <taxon>Solirubrobacterales</taxon>
        <taxon>Solirubrobacteraceae</taxon>
        <taxon>Solirubrobacter</taxon>
    </lineage>
</organism>
<dbReference type="GO" id="GO:0006352">
    <property type="term" value="P:DNA-templated transcription initiation"/>
    <property type="evidence" value="ECO:0007669"/>
    <property type="project" value="InterPro"/>
</dbReference>
<dbReference type="SUPFAM" id="SSF88659">
    <property type="entry name" value="Sigma3 and sigma4 domains of RNA polymerase sigma factors"/>
    <property type="match status" value="1"/>
</dbReference>
<dbReference type="InterPro" id="IPR013325">
    <property type="entry name" value="RNA_pol_sigma_r2"/>
</dbReference>
<proteinExistence type="inferred from homology"/>
<dbReference type="Proteomes" id="UP000278962">
    <property type="component" value="Unassembled WGS sequence"/>
</dbReference>